<gene>
    <name evidence="1" type="ORF">NAS2_0335</name>
</gene>
<sequence length="98" mass="10598">MRVEAEVRRSLLRRSRDVDEATGALSAAISTASSGVNHLRRRDTRALKGIGVLMIALPDPFTDVAGAGLILAAKMLSKDGIEDLIDESSKILRDLRNL</sequence>
<dbReference type="KEGG" id="ccai:NAS2_0335"/>
<keyword evidence="2" id="KW-1185">Reference proteome</keyword>
<evidence type="ECO:0000313" key="2">
    <source>
        <dbReference type="Proteomes" id="UP000509448"/>
    </source>
</evidence>
<organism evidence="1 2">
    <name type="scientific">Conexivisphaera calida</name>
    <dbReference type="NCBI Taxonomy" id="1874277"/>
    <lineage>
        <taxon>Archaea</taxon>
        <taxon>Nitrososphaerota</taxon>
        <taxon>Conexivisphaeria</taxon>
        <taxon>Conexivisphaerales</taxon>
        <taxon>Conexivisphaeraceae</taxon>
        <taxon>Conexivisphaera</taxon>
    </lineage>
</organism>
<protein>
    <submittedName>
        <fullName evidence="1">Uncharacterized protein</fullName>
    </submittedName>
</protein>
<dbReference type="Proteomes" id="UP000509448">
    <property type="component" value="Chromosome"/>
</dbReference>
<dbReference type="AlphaFoldDB" id="A0A4P2VB35"/>
<proteinExistence type="predicted"/>
<accession>A0A4P2VB35</accession>
<dbReference type="EMBL" id="AP018732">
    <property type="protein sequence ID" value="BBE41726.1"/>
    <property type="molecule type" value="Genomic_DNA"/>
</dbReference>
<reference evidence="1 2" key="1">
    <citation type="journal article" date="2019" name="ISME J.">
        <title>Isolation and characterization of a thermophilic sulfur- and iron-reducing thaumarchaeote from a terrestrial acidic hot spring.</title>
        <authorList>
            <person name="Kato S."/>
            <person name="Itoh T."/>
            <person name="Yuki M."/>
            <person name="Nagamori M."/>
            <person name="Ohnishi M."/>
            <person name="Uematsu K."/>
            <person name="Suzuki K."/>
            <person name="Takashina T."/>
            <person name="Ohkuma M."/>
        </authorList>
    </citation>
    <scope>NUCLEOTIDE SEQUENCE [LARGE SCALE GENOMIC DNA]</scope>
    <source>
        <strain evidence="1 2">NAS-02</strain>
    </source>
</reference>
<name>A0A4P2VB35_9ARCH</name>
<evidence type="ECO:0000313" key="1">
    <source>
        <dbReference type="EMBL" id="BBE41726.1"/>
    </source>
</evidence>